<keyword evidence="8" id="KW-0732">Signal</keyword>
<evidence type="ECO:0000256" key="1">
    <source>
        <dbReference type="ARBA" id="ARBA00004141"/>
    </source>
</evidence>
<evidence type="ECO:0000256" key="4">
    <source>
        <dbReference type="ARBA" id="ARBA00022516"/>
    </source>
</evidence>
<dbReference type="EMBL" id="CAJPVJ010000507">
    <property type="protein sequence ID" value="CAG2162702.1"/>
    <property type="molecule type" value="Genomic_DNA"/>
</dbReference>
<comment type="similarity">
    <text evidence="3">Belongs to the GILT family.</text>
</comment>
<evidence type="ECO:0000256" key="2">
    <source>
        <dbReference type="ARBA" id="ARBA00004613"/>
    </source>
</evidence>
<dbReference type="InterPro" id="IPR002076">
    <property type="entry name" value="ELO_fam"/>
</dbReference>
<feature type="transmembrane region" description="Helical" evidence="15">
    <location>
        <begin position="1933"/>
        <end position="1953"/>
    </location>
</feature>
<protein>
    <recommendedName>
        <fullName evidence="18">Very-long-chain 3-oxoacyl-CoA synthase</fullName>
    </recommendedName>
</protein>
<dbReference type="OrthoDB" id="958254at2759"/>
<name>A0A7R9QCU1_9ACAR</name>
<dbReference type="PANTHER" id="PTHR13234:SF8">
    <property type="entry name" value="GAMMA-INTERFERON-INDUCIBLE LYSOSOMAL THIOL REDUCTASE"/>
    <property type="match status" value="1"/>
</dbReference>
<feature type="transmembrane region" description="Helical" evidence="15">
    <location>
        <begin position="1965"/>
        <end position="1982"/>
    </location>
</feature>
<feature type="transmembrane region" description="Helical" evidence="15">
    <location>
        <begin position="1988"/>
        <end position="2012"/>
    </location>
</feature>
<keyword evidence="6" id="KW-0808">Transferase</keyword>
<keyword evidence="17" id="KW-1185">Reference proteome</keyword>
<proteinExistence type="inferred from homology"/>
<sequence>MSLIEFAVAISWAWMANDRKALRTTQTRVGEKVKVTIYYETLNAVNRKFFVEEVRPAIDYLWEIIDLDFVPYGNTGKDPENENNYICPFGDKQCLANKVQACAIGIINDGQPPTEEVKKGVALFVHCMFKNKKMEDISLVGPHCATLDLFDEWPSIAECVAGVDGNKFTDQMEAKTTPIKDSLKNGLAVQLDSQPITEEATQDLVKAICDAFTGTEKPERCNVAKGAKVQLSVFYETLNTDTRNYFDHQLQPFYHILEDIVDIDLIPYGNTQYTDNKFTCDSDDLCIANRIQAVVVNDYLATKDGDEVDGPSRVIRFIDCMSTHKKWQNIYTAGEQCSNNYLPPDVWIHILTTATSADGDPIYLTMREKTDKVNPTPGSPLPRIPFATVNNEADVQAVNDFVQQVCAKYDGFKPSVCTRINVNVYYEALNHKSRRFIMEELKPAFNHFQNLINLELLPAGRATRDEHGGFQCPDGPDQCIGNQLQACIIDYFWNDGSDWADPIRQEVMEVIHCIAKNKHAVGIYTAAEQCSERTIQVDPWPQIKDCMDHDVQGQMPTLISLKFFANTLTDANTDLIKVLCEHFDEDHKPDKCITGKAPKIPIEVYYESMNSLSKTFFTKQMPNYKHIEELVDIQLFPNGNVEDGTDIDGKCATNLAACVANKLQAIIINQLWLSDDNGDQIDGSIRTTHFLECVFNHKDWNNADGYLTAAEECVNNYLPMDDWITILIESKVESGHQTYKTVQEKTKALTDTIPGNRLSPVPYVMETGRHSLQTANDLLQTVCDLYTGDKPLECEPVIVEIYYETLNPQTRRFFVDELRLTFENMRESFTFDFIPFGKTVMSGEGDNVVFDCPAGENQCLGNKIQACAIRRFLHPGDGEVITEYDRKNETLLFIYCMFKNVDNEVITKVGEKCADDIFLEDVWLDLLTCAESEEGHQLMQEMAGRTSNLRQPLQHSPWIVINGERSALAQTQLQQVICSNTLGDLPEVCEEVRPSKVKLQFHYQTGDLSVKNYVLDELYPSYRDIEEIFDLELIAFGETTFTKDDSDKYVFTCPNGDNECIGNKIHTCVIKEFWHNDDDPIGDNIDYDGKLQTLLFINCYFSHESWPSDPIKAGEQCVNQVFVDEWTQINECVQLDDAYFAQQQEKVAALIPPLRYTPWIVIEGKHSQASEVHLSRAVCDSYEGKWKPWACYAPPPPLQKPIVELHYEPLNKDSQTFIVSQLDHLKTHVDEIIRMPYFSQLDHLKTHVDEIIRLDIIPYGRTIKNSDNTFQCPNDEECHTFKQHACIRTLFLESKPTETIDFLLCAFGSDMSNVPQVTEECVNQHFVDSWTDIDLCAKSRGDQLLAESAAIVAALNPKLSHTPWILVNGKHDVEAEDNLVQEICETFYPTDKPLQCIPELLSVSINYQNMETSVAEFVDKQIKPYRPYFEELASIDFVAYGLTERDGTGFKCPQNEAQCNANKVHACVYHNFWEKLDHSNVMDLDESRYRTLGFLICAFEKSTSDPVNDANQCLNQEMGGDYWDTIETCAHGPDGIALYEELAKKTEALNPKLTKVPWVTIGDSYTIEGETNLVHAICESYPTVRPAVCSSIGKVLVDIGFYYSSDDTSSNWVNNQLKPFYEESAPTRAKALQSIISTSFIPWGQTVYNEGDTDKPFTCPTDTECLANRIHACAIDQYSNTPKGWLHITEFVICFFSQESWKANPGEAGNVCANRVWLLDPWPQIEICATLNTPDNIETYLKMQTLTQTAQADKFPWVTVEDQHNTNAEDNLLTTVCDNYSFNFKHISKYAPKYTTKHSPTKYITNLTTNNRQCSHVQNIASTAVYYCRQYWIDVGDPRTRHFPLVTGGPEVVIAILVSYLLFVKKIGPALMKNRPAFVLRGPMLLYNSFMVVVNMYFFYEIVRRCDSGRRFLNFKFPERNDYSDKVIHEIHVGFWCYLTRFLDLFDTIFFVLRKKYNQITFLHLYHHTLVPLIGWVCLKIAPQAPVIGLFLIFNTLIHSIMYLYYALAAFGPEVRQWLWWKRYVTQLQLLQFATCFCYGVVMAFKQTGFPPGLFWFGFAQNPIFFYQFYQFYRKAYQTNDKIKSN</sequence>
<evidence type="ECO:0000256" key="8">
    <source>
        <dbReference type="ARBA" id="ARBA00022729"/>
    </source>
</evidence>
<dbReference type="Pfam" id="PF03227">
    <property type="entry name" value="GILT"/>
    <property type="match status" value="9"/>
</dbReference>
<dbReference type="Pfam" id="PF01151">
    <property type="entry name" value="ELO"/>
    <property type="match status" value="1"/>
</dbReference>
<keyword evidence="14" id="KW-0325">Glycoprotein</keyword>
<feature type="transmembrane region" description="Helical" evidence="15">
    <location>
        <begin position="2054"/>
        <end position="2073"/>
    </location>
</feature>
<keyword evidence="13" id="KW-0275">Fatty acid biosynthesis</keyword>
<evidence type="ECO:0000256" key="12">
    <source>
        <dbReference type="ARBA" id="ARBA00023136"/>
    </source>
</evidence>
<dbReference type="Proteomes" id="UP000728032">
    <property type="component" value="Unassembled WGS sequence"/>
</dbReference>
<evidence type="ECO:0000256" key="7">
    <source>
        <dbReference type="ARBA" id="ARBA00022692"/>
    </source>
</evidence>
<evidence type="ECO:0000256" key="11">
    <source>
        <dbReference type="ARBA" id="ARBA00023098"/>
    </source>
</evidence>
<keyword evidence="7 15" id="KW-0812">Transmembrane</keyword>
<feature type="transmembrane region" description="Helical" evidence="15">
    <location>
        <begin position="1843"/>
        <end position="1864"/>
    </location>
</feature>
<evidence type="ECO:0000313" key="16">
    <source>
        <dbReference type="EMBL" id="CAD7639933.1"/>
    </source>
</evidence>
<dbReference type="GO" id="GO:0009922">
    <property type="term" value="F:fatty acid elongase activity"/>
    <property type="evidence" value="ECO:0007669"/>
    <property type="project" value="InterPro"/>
</dbReference>
<evidence type="ECO:0000256" key="6">
    <source>
        <dbReference type="ARBA" id="ARBA00022679"/>
    </source>
</evidence>
<accession>A0A7R9QCU1</accession>
<evidence type="ECO:0000256" key="9">
    <source>
        <dbReference type="ARBA" id="ARBA00022832"/>
    </source>
</evidence>
<evidence type="ECO:0000256" key="3">
    <source>
        <dbReference type="ARBA" id="ARBA00005679"/>
    </source>
</evidence>
<evidence type="ECO:0000256" key="10">
    <source>
        <dbReference type="ARBA" id="ARBA00022989"/>
    </source>
</evidence>
<keyword evidence="9" id="KW-0276">Fatty acid metabolism</keyword>
<evidence type="ECO:0000256" key="14">
    <source>
        <dbReference type="ARBA" id="ARBA00023180"/>
    </source>
</evidence>
<dbReference type="GO" id="GO:0016020">
    <property type="term" value="C:membrane"/>
    <property type="evidence" value="ECO:0007669"/>
    <property type="project" value="UniProtKB-SubCell"/>
</dbReference>
<dbReference type="GO" id="GO:0016671">
    <property type="term" value="F:oxidoreductase activity, acting on a sulfur group of donors, disulfide as acceptor"/>
    <property type="evidence" value="ECO:0007669"/>
    <property type="project" value="InterPro"/>
</dbReference>
<evidence type="ECO:0000256" key="15">
    <source>
        <dbReference type="SAM" id="Phobius"/>
    </source>
</evidence>
<organism evidence="16">
    <name type="scientific">Oppiella nova</name>
    <dbReference type="NCBI Taxonomy" id="334625"/>
    <lineage>
        <taxon>Eukaryota</taxon>
        <taxon>Metazoa</taxon>
        <taxon>Ecdysozoa</taxon>
        <taxon>Arthropoda</taxon>
        <taxon>Chelicerata</taxon>
        <taxon>Arachnida</taxon>
        <taxon>Acari</taxon>
        <taxon>Acariformes</taxon>
        <taxon>Sarcoptiformes</taxon>
        <taxon>Oribatida</taxon>
        <taxon>Brachypylina</taxon>
        <taxon>Oppioidea</taxon>
        <taxon>Oppiidae</taxon>
        <taxon>Oppiella</taxon>
    </lineage>
</organism>
<keyword evidence="12 15" id="KW-0472">Membrane</keyword>
<keyword evidence="10 15" id="KW-1133">Transmembrane helix</keyword>
<dbReference type="PANTHER" id="PTHR13234">
    <property type="entry name" value="GAMMA-INTERFERON INDUCIBLE LYSOSOMAL THIOL REDUCTASE GILT"/>
    <property type="match status" value="1"/>
</dbReference>
<evidence type="ECO:0000256" key="13">
    <source>
        <dbReference type="ARBA" id="ARBA00023160"/>
    </source>
</evidence>
<evidence type="ECO:0000313" key="17">
    <source>
        <dbReference type="Proteomes" id="UP000728032"/>
    </source>
</evidence>
<keyword evidence="4" id="KW-0444">Lipid biosynthesis</keyword>
<gene>
    <name evidence="16" type="ORF">ONB1V03_LOCUS2294</name>
</gene>
<dbReference type="GO" id="GO:0006633">
    <property type="term" value="P:fatty acid biosynthetic process"/>
    <property type="evidence" value="ECO:0007669"/>
    <property type="project" value="UniProtKB-KW"/>
</dbReference>
<dbReference type="GO" id="GO:0005576">
    <property type="term" value="C:extracellular region"/>
    <property type="evidence" value="ECO:0007669"/>
    <property type="project" value="UniProtKB-SubCell"/>
</dbReference>
<dbReference type="InterPro" id="IPR004911">
    <property type="entry name" value="Interferon-induced_GILT"/>
</dbReference>
<evidence type="ECO:0008006" key="18">
    <source>
        <dbReference type="Google" id="ProtNLM"/>
    </source>
</evidence>
<dbReference type="EMBL" id="OC915332">
    <property type="protein sequence ID" value="CAD7639933.1"/>
    <property type="molecule type" value="Genomic_DNA"/>
</dbReference>
<keyword evidence="5" id="KW-0964">Secreted</keyword>
<feature type="transmembrane region" description="Helical" evidence="15">
    <location>
        <begin position="1885"/>
        <end position="1903"/>
    </location>
</feature>
<evidence type="ECO:0000256" key="5">
    <source>
        <dbReference type="ARBA" id="ARBA00022525"/>
    </source>
</evidence>
<reference evidence="16" key="1">
    <citation type="submission" date="2020-11" db="EMBL/GenBank/DDBJ databases">
        <authorList>
            <person name="Tran Van P."/>
        </authorList>
    </citation>
    <scope>NUCLEOTIDE SEQUENCE</scope>
</reference>
<feature type="transmembrane region" description="Helical" evidence="15">
    <location>
        <begin position="2024"/>
        <end position="2042"/>
    </location>
</feature>
<comment type="subcellular location">
    <subcellularLocation>
        <location evidence="1">Membrane</location>
        <topology evidence="1">Multi-pass membrane protein</topology>
    </subcellularLocation>
    <subcellularLocation>
        <location evidence="2">Secreted</location>
    </subcellularLocation>
</comment>
<keyword evidence="11" id="KW-0443">Lipid metabolism</keyword>